<proteinExistence type="predicted"/>
<feature type="chain" id="PRO_5004794545" evidence="1">
    <location>
        <begin position="22"/>
        <end position="159"/>
    </location>
</feature>
<keyword evidence="3" id="KW-1185">Reference proteome</keyword>
<sequence length="159" mass="17351">MLRSVMLVPLAIAAATVPTTATPPRATRWVVERPTELAGLYRIDVPERLRPSARLRMPVTEVTLLRLSADGASRLENVTVRDTAGVARARVEVGRAHRTPWEVRTPAVAGAAGRLGQLCVEWAGRVDCKRYERDAETGDVRLFADATAASAVLTLDRVR</sequence>
<keyword evidence="1" id="KW-0732">Signal</keyword>
<gene>
    <name evidence="2" type="ORF">J421_3640</name>
</gene>
<accession>W0RL73</accession>
<evidence type="ECO:0000256" key="1">
    <source>
        <dbReference type="SAM" id="SignalP"/>
    </source>
</evidence>
<organism evidence="2 3">
    <name type="scientific">Gemmatirosa kalamazoonensis</name>
    <dbReference type="NCBI Taxonomy" id="861299"/>
    <lineage>
        <taxon>Bacteria</taxon>
        <taxon>Pseudomonadati</taxon>
        <taxon>Gemmatimonadota</taxon>
        <taxon>Gemmatimonadia</taxon>
        <taxon>Gemmatimonadales</taxon>
        <taxon>Gemmatimonadaceae</taxon>
        <taxon>Gemmatirosa</taxon>
    </lineage>
</organism>
<dbReference type="AlphaFoldDB" id="W0RL73"/>
<reference evidence="2 3" key="1">
    <citation type="journal article" date="2014" name="Genome Announc.">
        <title>Genome Sequence and Methylome of Soil Bacterium Gemmatirosa kalamazoonensis KBS708T, a Member of the Rarely Cultivated Gemmatimonadetes Phylum.</title>
        <authorList>
            <person name="Debruyn J.M."/>
            <person name="Radosevich M."/>
            <person name="Wommack K.E."/>
            <person name="Polson S.W."/>
            <person name="Hauser L.J."/>
            <person name="Fawaz M.N."/>
            <person name="Korlach J."/>
            <person name="Tsai Y.C."/>
        </authorList>
    </citation>
    <scope>NUCLEOTIDE SEQUENCE [LARGE SCALE GENOMIC DNA]</scope>
    <source>
        <strain evidence="2 3">KBS708</strain>
    </source>
</reference>
<dbReference type="InParanoid" id="W0RL73"/>
<dbReference type="RefSeq" id="WP_025412634.1">
    <property type="nucleotide sequence ID" value="NZ_CP007128.1"/>
</dbReference>
<feature type="signal peptide" evidence="1">
    <location>
        <begin position="1"/>
        <end position="21"/>
    </location>
</feature>
<protein>
    <submittedName>
        <fullName evidence="2">Uncharacterized protein</fullName>
    </submittedName>
</protein>
<dbReference type="Proteomes" id="UP000019151">
    <property type="component" value="Chromosome"/>
</dbReference>
<evidence type="ECO:0000313" key="3">
    <source>
        <dbReference type="Proteomes" id="UP000019151"/>
    </source>
</evidence>
<dbReference type="HOGENOM" id="CLU_1658302_0_0_0"/>
<dbReference type="KEGG" id="gba:J421_3640"/>
<name>W0RL73_9BACT</name>
<evidence type="ECO:0000313" key="2">
    <source>
        <dbReference type="EMBL" id="AHG91177.1"/>
    </source>
</evidence>
<dbReference type="EMBL" id="CP007128">
    <property type="protein sequence ID" value="AHG91177.1"/>
    <property type="molecule type" value="Genomic_DNA"/>
</dbReference>